<evidence type="ECO:0000256" key="9">
    <source>
        <dbReference type="ARBA" id="ARBA00023172"/>
    </source>
</evidence>
<keyword evidence="13" id="KW-1185">Reference proteome</keyword>
<feature type="region of interest" description="Disordered" evidence="11">
    <location>
        <begin position="780"/>
        <end position="810"/>
    </location>
</feature>
<feature type="non-terminal residue" evidence="12">
    <location>
        <position position="844"/>
    </location>
</feature>
<evidence type="ECO:0000256" key="3">
    <source>
        <dbReference type="ARBA" id="ARBA00022759"/>
    </source>
</evidence>
<feature type="compositionally biased region" description="Polar residues" evidence="11">
    <location>
        <begin position="782"/>
        <end position="795"/>
    </location>
</feature>
<dbReference type="GO" id="GO:0004519">
    <property type="term" value="F:endonuclease activity"/>
    <property type="evidence" value="ECO:0007669"/>
    <property type="project" value="UniProtKB-KW"/>
</dbReference>
<dbReference type="PANTHER" id="PTHR42648">
    <property type="entry name" value="TRANSPOSASE, PUTATIVE-RELATED"/>
    <property type="match status" value="1"/>
</dbReference>
<feature type="region of interest" description="Disordered" evidence="11">
    <location>
        <begin position="490"/>
        <end position="563"/>
    </location>
</feature>
<organism evidence="12 13">
    <name type="scientific">Thalassiosira oceanica</name>
    <name type="common">Marine diatom</name>
    <dbReference type="NCBI Taxonomy" id="159749"/>
    <lineage>
        <taxon>Eukaryota</taxon>
        <taxon>Sar</taxon>
        <taxon>Stramenopiles</taxon>
        <taxon>Ochrophyta</taxon>
        <taxon>Bacillariophyta</taxon>
        <taxon>Coscinodiscophyceae</taxon>
        <taxon>Thalassiosirophycidae</taxon>
        <taxon>Thalassiosirales</taxon>
        <taxon>Thalassiosiraceae</taxon>
        <taxon>Thalassiosira</taxon>
    </lineage>
</organism>
<dbReference type="GO" id="GO:0003964">
    <property type="term" value="F:RNA-directed DNA polymerase activity"/>
    <property type="evidence" value="ECO:0007669"/>
    <property type="project" value="UniProtKB-KW"/>
</dbReference>
<dbReference type="PANTHER" id="PTHR42648:SF11">
    <property type="entry name" value="TRANSPOSON TY4-P GAG-POL POLYPROTEIN"/>
    <property type="match status" value="1"/>
</dbReference>
<keyword evidence="10" id="KW-0175">Coiled coil</keyword>
<dbReference type="GO" id="GO:0046872">
    <property type="term" value="F:metal ion binding"/>
    <property type="evidence" value="ECO:0007669"/>
    <property type="project" value="UniProtKB-KW"/>
</dbReference>
<dbReference type="GO" id="GO:0006310">
    <property type="term" value="P:DNA recombination"/>
    <property type="evidence" value="ECO:0007669"/>
    <property type="project" value="UniProtKB-KW"/>
</dbReference>
<keyword evidence="8" id="KW-0548">Nucleotidyltransferase</keyword>
<dbReference type="AlphaFoldDB" id="K0TR96"/>
<keyword evidence="8" id="KW-0808">Transferase</keyword>
<keyword evidence="1" id="KW-0540">Nuclease</keyword>
<feature type="coiled-coil region" evidence="10">
    <location>
        <begin position="327"/>
        <end position="354"/>
    </location>
</feature>
<dbReference type="InterPro" id="IPR036397">
    <property type="entry name" value="RNaseH_sf"/>
</dbReference>
<evidence type="ECO:0000256" key="2">
    <source>
        <dbReference type="ARBA" id="ARBA00022723"/>
    </source>
</evidence>
<feature type="compositionally biased region" description="Basic and acidic residues" evidence="11">
    <location>
        <begin position="505"/>
        <end position="525"/>
    </location>
</feature>
<keyword evidence="8" id="KW-0239">DNA-directed DNA polymerase</keyword>
<evidence type="ECO:0000256" key="10">
    <source>
        <dbReference type="SAM" id="Coils"/>
    </source>
</evidence>
<evidence type="ECO:0000313" key="13">
    <source>
        <dbReference type="Proteomes" id="UP000266841"/>
    </source>
</evidence>
<evidence type="ECO:0000256" key="7">
    <source>
        <dbReference type="ARBA" id="ARBA00022918"/>
    </source>
</evidence>
<feature type="compositionally biased region" description="Basic and acidic residues" evidence="11">
    <location>
        <begin position="534"/>
        <end position="557"/>
    </location>
</feature>
<proteinExistence type="predicted"/>
<comment type="caution">
    <text evidence="12">The sequence shown here is derived from an EMBL/GenBank/DDBJ whole genome shotgun (WGS) entry which is preliminary data.</text>
</comment>
<dbReference type="GO" id="GO:0003887">
    <property type="term" value="F:DNA-directed DNA polymerase activity"/>
    <property type="evidence" value="ECO:0007669"/>
    <property type="project" value="UniProtKB-KW"/>
</dbReference>
<keyword evidence="3" id="KW-0255">Endonuclease</keyword>
<reference evidence="12 13" key="1">
    <citation type="journal article" date="2012" name="Genome Biol.">
        <title>Genome and low-iron response of an oceanic diatom adapted to chronic iron limitation.</title>
        <authorList>
            <person name="Lommer M."/>
            <person name="Specht M."/>
            <person name="Roy A.S."/>
            <person name="Kraemer L."/>
            <person name="Andreson R."/>
            <person name="Gutowska M.A."/>
            <person name="Wolf J."/>
            <person name="Bergner S.V."/>
            <person name="Schilhabel M.B."/>
            <person name="Klostermeier U.C."/>
            <person name="Beiko R.G."/>
            <person name="Rosenstiel P."/>
            <person name="Hippler M."/>
            <person name="Laroche J."/>
        </authorList>
    </citation>
    <scope>NUCLEOTIDE SEQUENCE [LARGE SCALE GENOMIC DNA]</scope>
    <source>
        <strain evidence="12 13">CCMP1005</strain>
    </source>
</reference>
<evidence type="ECO:0000256" key="8">
    <source>
        <dbReference type="ARBA" id="ARBA00022932"/>
    </source>
</evidence>
<gene>
    <name evidence="12" type="ORF">THAOC_00760</name>
</gene>
<evidence type="ECO:0000256" key="5">
    <source>
        <dbReference type="ARBA" id="ARBA00022842"/>
    </source>
</evidence>
<protein>
    <recommendedName>
        <fullName evidence="14">Integrase catalytic domain-containing protein</fullName>
    </recommendedName>
</protein>
<keyword evidence="4" id="KW-0378">Hydrolase</keyword>
<accession>K0TR96</accession>
<evidence type="ECO:0000256" key="11">
    <source>
        <dbReference type="SAM" id="MobiDB-lite"/>
    </source>
</evidence>
<evidence type="ECO:0000313" key="12">
    <source>
        <dbReference type="EMBL" id="EJK77412.1"/>
    </source>
</evidence>
<dbReference type="InterPro" id="IPR012337">
    <property type="entry name" value="RNaseH-like_sf"/>
</dbReference>
<dbReference type="Gene3D" id="3.30.420.10">
    <property type="entry name" value="Ribonuclease H-like superfamily/Ribonuclease H"/>
    <property type="match status" value="1"/>
</dbReference>
<feature type="region of interest" description="Disordered" evidence="11">
    <location>
        <begin position="823"/>
        <end position="844"/>
    </location>
</feature>
<keyword evidence="6" id="KW-0229">DNA integration</keyword>
<dbReference type="Proteomes" id="UP000266841">
    <property type="component" value="Unassembled WGS sequence"/>
</dbReference>
<dbReference type="OrthoDB" id="413361at2759"/>
<evidence type="ECO:0000256" key="4">
    <source>
        <dbReference type="ARBA" id="ARBA00022801"/>
    </source>
</evidence>
<dbReference type="SUPFAM" id="SSF53098">
    <property type="entry name" value="Ribonuclease H-like"/>
    <property type="match status" value="1"/>
</dbReference>
<dbReference type="GO" id="GO:0016787">
    <property type="term" value="F:hydrolase activity"/>
    <property type="evidence" value="ECO:0007669"/>
    <property type="project" value="UniProtKB-KW"/>
</dbReference>
<feature type="region of interest" description="Disordered" evidence="11">
    <location>
        <begin position="34"/>
        <end position="56"/>
    </location>
</feature>
<dbReference type="EMBL" id="AGNL01000923">
    <property type="protein sequence ID" value="EJK77412.1"/>
    <property type="molecule type" value="Genomic_DNA"/>
</dbReference>
<evidence type="ECO:0000256" key="6">
    <source>
        <dbReference type="ARBA" id="ARBA00022908"/>
    </source>
</evidence>
<dbReference type="GO" id="GO:0003676">
    <property type="term" value="F:nucleic acid binding"/>
    <property type="evidence" value="ECO:0007669"/>
    <property type="project" value="InterPro"/>
</dbReference>
<keyword evidence="2" id="KW-0479">Metal-binding</keyword>
<keyword evidence="7" id="KW-0695">RNA-directed DNA polymerase</keyword>
<keyword evidence="9" id="KW-0233">DNA recombination</keyword>
<keyword evidence="5" id="KW-0460">Magnesium</keyword>
<dbReference type="InterPro" id="IPR039537">
    <property type="entry name" value="Retrotran_Ty1/copia-like"/>
</dbReference>
<name>K0TR96_THAOC</name>
<dbReference type="GO" id="GO:0015074">
    <property type="term" value="P:DNA integration"/>
    <property type="evidence" value="ECO:0007669"/>
    <property type="project" value="UniProtKB-KW"/>
</dbReference>
<sequence length="844" mass="91731">MTIQTGQHPTGPATGQITMHTAPAPAVAHPAISPADEAPAIPHNSEIPHVIPPETLPPITDEEREVPLEALRVMVSLAEASVDSYSKEALQAEFPDRPSADATVPNDEIDLPMVIDTSLMGDVAEVVSAVDTAAHETSHSSHTVMQRCVDDLDKKMTTDLTTTVTTGFKKMDTLEENLTAKFHALQQQLVDLLNDGLTTIKDEKKGVIDVVVKAKDVQGDLERHITNGNNTVATARKQQTDLDKSIASSAEALKNNQRQVDSAKQACNDARSLVNDAKTATTKSAARKNETKQMCTDIFKKVTDKEEALEAKFGLFNEAHWKLASAQETLQLDINKTIEEADEATRQAAESAAQAAALAEAAFASSSQALHRRSAAASSIDIAATQARLEKRAQELIGQLEACQITAARRASLSLEIEKALGETATAVDLRLNVELKKTVDKFRKVEIGEALVATELCLNTELEMTVEHFRRELVTSRMSIPVCETLMSLDGVGHPSHGQEDDDRPGHNDPSDGDPRRFVDRADYLNRSSARGDYGRVGDTGNDRGSRDDRGRDHGGDGGYAGGVGDGGGGGYDPYGGFCLPPSIRLNRLKDGGVIRCDQGGELAHLAMLLERVNDTLAVMVRTLLYGSELHAKYWSAALVHAYLYNRRYHATIWRTPFEARNGHPPDLSRVRMFGARVCVKCTGKHRAKLDRHDFQGIFIGYSASDHNIRYIDLTTGLVKTRRYLRLLPLQAAALASPWPPLVMDKPLNKETRAPGAIHLPLRESGDLGGHPAAATARLHGQSSYEGTSLSSALDPTAPGRDSKAVTEFDIHRRDMEQVYLSPTPYEDSFHEELGSQPSSDGG</sequence>
<evidence type="ECO:0008006" key="14">
    <source>
        <dbReference type="Google" id="ProtNLM"/>
    </source>
</evidence>
<evidence type="ECO:0000256" key="1">
    <source>
        <dbReference type="ARBA" id="ARBA00022722"/>
    </source>
</evidence>